<reference evidence="2 3" key="1">
    <citation type="submission" date="2024-04" db="EMBL/GenBank/DDBJ databases">
        <title>Tritrichomonas musculus Genome.</title>
        <authorList>
            <person name="Alves-Ferreira E."/>
            <person name="Grigg M."/>
            <person name="Lorenzi H."/>
            <person name="Galac M."/>
        </authorList>
    </citation>
    <scope>NUCLEOTIDE SEQUENCE [LARGE SCALE GENOMIC DNA]</scope>
    <source>
        <strain evidence="2 3">EAF2021</strain>
    </source>
</reference>
<evidence type="ECO:0000313" key="3">
    <source>
        <dbReference type="Proteomes" id="UP001470230"/>
    </source>
</evidence>
<feature type="compositionally biased region" description="Polar residues" evidence="1">
    <location>
        <begin position="24"/>
        <end position="46"/>
    </location>
</feature>
<keyword evidence="3" id="KW-1185">Reference proteome</keyword>
<organism evidence="2 3">
    <name type="scientific">Tritrichomonas musculus</name>
    <dbReference type="NCBI Taxonomy" id="1915356"/>
    <lineage>
        <taxon>Eukaryota</taxon>
        <taxon>Metamonada</taxon>
        <taxon>Parabasalia</taxon>
        <taxon>Tritrichomonadida</taxon>
        <taxon>Tritrichomonadidae</taxon>
        <taxon>Tritrichomonas</taxon>
    </lineage>
</organism>
<feature type="region of interest" description="Disordered" evidence="1">
    <location>
        <begin position="1"/>
        <end position="85"/>
    </location>
</feature>
<comment type="caution">
    <text evidence="2">The sequence shown here is derived from an EMBL/GenBank/DDBJ whole genome shotgun (WGS) entry which is preliminary data.</text>
</comment>
<evidence type="ECO:0000313" key="2">
    <source>
        <dbReference type="EMBL" id="KAK8891957.1"/>
    </source>
</evidence>
<feature type="compositionally biased region" description="Basic and acidic residues" evidence="1">
    <location>
        <begin position="47"/>
        <end position="64"/>
    </location>
</feature>
<accession>A0ABR2KM06</accession>
<proteinExistence type="predicted"/>
<dbReference type="EMBL" id="JAPFFF010000004">
    <property type="protein sequence ID" value="KAK8891957.1"/>
    <property type="molecule type" value="Genomic_DNA"/>
</dbReference>
<protein>
    <submittedName>
        <fullName evidence="2">Uncharacterized protein</fullName>
    </submittedName>
</protein>
<name>A0ABR2KM06_9EUKA</name>
<feature type="compositionally biased region" description="Acidic residues" evidence="1">
    <location>
        <begin position="65"/>
        <end position="77"/>
    </location>
</feature>
<dbReference type="Proteomes" id="UP001470230">
    <property type="component" value="Unassembled WGS sequence"/>
</dbReference>
<evidence type="ECO:0000256" key="1">
    <source>
        <dbReference type="SAM" id="MobiDB-lite"/>
    </source>
</evidence>
<sequence>MKRSRFTLGPRLEASPVSPKRKLQTYQSISPSPTKRQNTKEQTSVPQKKEPTERQIEREIKLGNEEEEEEEEFEEPIPEYTENKSRHQLQIEYNSVLNERDTLLNQLSRLIETQMDEQ</sequence>
<gene>
    <name evidence="2" type="ORF">M9Y10_029179</name>
</gene>